<reference evidence="1 2" key="1">
    <citation type="submission" date="2014-01" db="EMBL/GenBank/DDBJ databases">
        <title>Plasmidome dynamics in the species complex Clostridium novyi sensu lato converts strains of independent lineages into distinctly different pathogens.</title>
        <authorList>
            <person name="Skarin H."/>
            <person name="Segerman B."/>
        </authorList>
    </citation>
    <scope>NUCLEOTIDE SEQUENCE [LARGE SCALE GENOMIC DNA]</scope>
    <source>
        <strain evidence="1 2">DC5</strain>
    </source>
</reference>
<comment type="caution">
    <text evidence="1">The sequence shown here is derived from an EMBL/GenBank/DDBJ whole genome shotgun (WGS) entry which is preliminary data.</text>
</comment>
<accession>A0A0A0IJW6</accession>
<dbReference type="RefSeq" id="WP_039258993.1">
    <property type="nucleotide sequence ID" value="NZ_JDRY01000008.1"/>
</dbReference>
<evidence type="ECO:0000313" key="2">
    <source>
        <dbReference type="Proteomes" id="UP000030014"/>
    </source>
</evidence>
<protein>
    <submittedName>
        <fullName evidence="1">Uncharacterized protein</fullName>
    </submittedName>
</protein>
<organism evidence="1 2">
    <name type="scientific">Clostridium botulinum C/D str. DC5</name>
    <dbReference type="NCBI Taxonomy" id="1443128"/>
    <lineage>
        <taxon>Bacteria</taxon>
        <taxon>Bacillati</taxon>
        <taxon>Bacillota</taxon>
        <taxon>Clostridia</taxon>
        <taxon>Eubacteriales</taxon>
        <taxon>Clostridiaceae</taxon>
        <taxon>Clostridium</taxon>
    </lineage>
</organism>
<evidence type="ECO:0000313" key="1">
    <source>
        <dbReference type="EMBL" id="KGN01213.1"/>
    </source>
</evidence>
<name>A0A0A0IJW6_CLOBO</name>
<gene>
    <name evidence="1" type="ORF">Z955_01365</name>
</gene>
<sequence length="361" mass="42770">MNNKTYLDLIEYTIFNTYPDYYVSQLLEMLEKENLIITKKRMLKKKDINEESKQILNVSAIKKPKDKLKYFIRNNIKFDLCKFIEEYEFIKGYRHSVILKFNSINYNIINILKQKNDIIMYQKDEEKQDFISSVFCKPTCKEENNKIFLKFSRIQQGFISENNKVEIKYPVLVIIDLTNNLVEIRFDQIRSVFQNSNKLFYNSIVNGVIGWIEGLIKLKLQKVELKPKVKKIIEQYNNNTEDAEVIPIRRDVFLKDGSKVVLDVDANKEFIVPIIGDLKFIINNNEEEKEKALNIISQIEKLISKVEEGDVPKVSLFWKDKDIILGIAHDYKEKGYSLLHYYGEIKSSEKMDYVREYLIKC</sequence>
<dbReference type="EMBL" id="JDRY01000008">
    <property type="protein sequence ID" value="KGN01213.1"/>
    <property type="molecule type" value="Genomic_DNA"/>
</dbReference>
<dbReference type="AlphaFoldDB" id="A0A0A0IJW6"/>
<dbReference type="Proteomes" id="UP000030014">
    <property type="component" value="Unassembled WGS sequence"/>
</dbReference>
<proteinExistence type="predicted"/>